<keyword evidence="11 12" id="KW-0472">Membrane</keyword>
<evidence type="ECO:0000256" key="3">
    <source>
        <dbReference type="ARBA" id="ARBA00022448"/>
    </source>
</evidence>
<keyword evidence="4 12" id="KW-1003">Cell membrane</keyword>
<sequence length="470" mass="52082">MEFDPVILARVQFAFTVSFHVIFPSFTIGLAAYIATLEVLWITTGAERYHRIARFFTKIFAVSFAMGVVSGIVLSYQFGTNWSHFARVAGNVVGPLIGYEVLTAFFLEATFLGIMLFGWNRVPRGLHVFSCVMVAAGTTLSAFWILSANSWMQTPAGHEIIDGVAHPVDWLAVIFNPSFPYRLAHMVTACYLTTAFVVLAVGARYVYTGRYPEDSRTMMRMALGLIAILAPVQAFIGDAHGLNTLKYQPEKVAAIEAHWQNVPGEKSVPLVLFAWPNEKTESNDYQIAVPYLGSLILTHSLDGEIKGLKEFAPQDRPPVAIPFFAFRIMVGMGLLMILVGWLGVWLLWRRRLFESDWYVRPLQHIWPIGFITIISGWFVTEVGRQPWVVYNILRTDDALSPVAGWAMAVSLALFVLVYGIVFSGGIYYINRLIATGPQGPAVEPPDEGVPSRPLASAHEATRAAINASGD</sequence>
<accession>A0A2W5SKR7</accession>
<keyword evidence="9 12" id="KW-1133">Transmembrane helix</keyword>
<dbReference type="PANTHER" id="PTHR30365:SF14">
    <property type="entry name" value="CYTOCHROME BD MENAQUINOL OXIDASE SUBUNIT I-RELATED"/>
    <property type="match status" value="1"/>
</dbReference>
<evidence type="ECO:0000256" key="7">
    <source>
        <dbReference type="ARBA" id="ARBA00022723"/>
    </source>
</evidence>
<feature type="transmembrane region" description="Helical" evidence="12">
    <location>
        <begin position="183"/>
        <end position="207"/>
    </location>
</feature>
<evidence type="ECO:0000256" key="11">
    <source>
        <dbReference type="ARBA" id="ARBA00023136"/>
    </source>
</evidence>
<evidence type="ECO:0000256" key="2">
    <source>
        <dbReference type="ARBA" id="ARBA00009819"/>
    </source>
</evidence>
<evidence type="ECO:0000256" key="9">
    <source>
        <dbReference type="ARBA" id="ARBA00022989"/>
    </source>
</evidence>
<feature type="transmembrane region" description="Helical" evidence="12">
    <location>
        <begin position="319"/>
        <end position="344"/>
    </location>
</feature>
<comment type="caution">
    <text evidence="13">The sequence shown here is derived from an EMBL/GenBank/DDBJ whole genome shotgun (WGS) entry which is preliminary data.</text>
</comment>
<organism evidence="13 14">
    <name type="scientific">Ancylobacter novellus</name>
    <name type="common">Thiobacillus novellus</name>
    <dbReference type="NCBI Taxonomy" id="921"/>
    <lineage>
        <taxon>Bacteria</taxon>
        <taxon>Pseudomonadati</taxon>
        <taxon>Pseudomonadota</taxon>
        <taxon>Alphaproteobacteria</taxon>
        <taxon>Hyphomicrobiales</taxon>
        <taxon>Xanthobacteraceae</taxon>
        <taxon>Ancylobacter</taxon>
    </lineage>
</organism>
<dbReference type="Pfam" id="PF01654">
    <property type="entry name" value="Cyt_bd_oxida_I"/>
    <property type="match status" value="1"/>
</dbReference>
<protein>
    <submittedName>
        <fullName evidence="13">Cytochrome ubiquinol oxidase subunit I</fullName>
    </submittedName>
</protein>
<gene>
    <name evidence="13" type="ORF">DI549_08200</name>
</gene>
<feature type="transmembrane region" description="Helical" evidence="12">
    <location>
        <begin position="126"/>
        <end position="146"/>
    </location>
</feature>
<feature type="transmembrane region" description="Helical" evidence="12">
    <location>
        <begin position="96"/>
        <end position="119"/>
    </location>
</feature>
<name>A0A2W5SKR7_ANCNO</name>
<keyword evidence="6 12" id="KW-0812">Transmembrane</keyword>
<evidence type="ECO:0000256" key="6">
    <source>
        <dbReference type="ARBA" id="ARBA00022692"/>
    </source>
</evidence>
<feature type="transmembrane region" description="Helical" evidence="12">
    <location>
        <begin position="55"/>
        <end position="76"/>
    </location>
</feature>
<keyword evidence="3 12" id="KW-0813">Transport</keyword>
<comment type="similarity">
    <text evidence="2 12">Belongs to the cytochrome ubiquinol oxidase subunit 1 family.</text>
</comment>
<dbReference type="AlphaFoldDB" id="A0A2W5SKR7"/>
<evidence type="ECO:0000256" key="10">
    <source>
        <dbReference type="ARBA" id="ARBA00023004"/>
    </source>
</evidence>
<feature type="transmembrane region" description="Helical" evidence="12">
    <location>
        <begin position="219"/>
        <end position="236"/>
    </location>
</feature>
<dbReference type="GO" id="GO:0009055">
    <property type="term" value="F:electron transfer activity"/>
    <property type="evidence" value="ECO:0007669"/>
    <property type="project" value="UniProtKB-UniRule"/>
</dbReference>
<evidence type="ECO:0000256" key="5">
    <source>
        <dbReference type="ARBA" id="ARBA00022617"/>
    </source>
</evidence>
<dbReference type="EMBL" id="QFQD01000019">
    <property type="protein sequence ID" value="PZQ83447.1"/>
    <property type="molecule type" value="Genomic_DNA"/>
</dbReference>
<dbReference type="GO" id="GO:0019646">
    <property type="term" value="P:aerobic electron transport chain"/>
    <property type="evidence" value="ECO:0007669"/>
    <property type="project" value="InterPro"/>
</dbReference>
<dbReference type="InterPro" id="IPR002585">
    <property type="entry name" value="Cyt-d_ubiquinol_oxidase_su_1"/>
</dbReference>
<keyword evidence="7 12" id="KW-0479">Metal-binding</keyword>
<keyword evidence="10 12" id="KW-0408">Iron</keyword>
<evidence type="ECO:0000313" key="13">
    <source>
        <dbReference type="EMBL" id="PZQ83447.1"/>
    </source>
</evidence>
<dbReference type="GO" id="GO:0016682">
    <property type="term" value="F:oxidoreductase activity, acting on diphenols and related substances as donors, oxygen as acceptor"/>
    <property type="evidence" value="ECO:0007669"/>
    <property type="project" value="TreeGrafter"/>
</dbReference>
<evidence type="ECO:0000313" key="14">
    <source>
        <dbReference type="Proteomes" id="UP000248887"/>
    </source>
</evidence>
<feature type="transmembrane region" description="Helical" evidence="12">
    <location>
        <begin position="20"/>
        <end position="43"/>
    </location>
</feature>
<evidence type="ECO:0000256" key="1">
    <source>
        <dbReference type="ARBA" id="ARBA00004651"/>
    </source>
</evidence>
<keyword evidence="5 12" id="KW-0349">Heme</keyword>
<dbReference type="Proteomes" id="UP000248887">
    <property type="component" value="Unassembled WGS sequence"/>
</dbReference>
<feature type="transmembrane region" description="Helical" evidence="12">
    <location>
        <begin position="365"/>
        <end position="383"/>
    </location>
</feature>
<proteinExistence type="inferred from homology"/>
<evidence type="ECO:0000256" key="12">
    <source>
        <dbReference type="PIRNR" id="PIRNR006446"/>
    </source>
</evidence>
<dbReference type="PIRSF" id="PIRSF006446">
    <property type="entry name" value="Cyt_quinol_oxidase_1"/>
    <property type="match status" value="1"/>
</dbReference>
<dbReference type="GO" id="GO:0005886">
    <property type="term" value="C:plasma membrane"/>
    <property type="evidence" value="ECO:0007669"/>
    <property type="project" value="UniProtKB-SubCell"/>
</dbReference>
<feature type="transmembrane region" description="Helical" evidence="12">
    <location>
        <begin position="403"/>
        <end position="429"/>
    </location>
</feature>
<dbReference type="GO" id="GO:0046872">
    <property type="term" value="F:metal ion binding"/>
    <property type="evidence" value="ECO:0007669"/>
    <property type="project" value="UniProtKB-UniRule"/>
</dbReference>
<dbReference type="GO" id="GO:0020037">
    <property type="term" value="F:heme binding"/>
    <property type="evidence" value="ECO:0007669"/>
    <property type="project" value="TreeGrafter"/>
</dbReference>
<dbReference type="GO" id="GO:0070069">
    <property type="term" value="C:cytochrome complex"/>
    <property type="evidence" value="ECO:0007669"/>
    <property type="project" value="UniProtKB-UniRule"/>
</dbReference>
<keyword evidence="8 12" id="KW-0249">Electron transport</keyword>
<evidence type="ECO:0000256" key="4">
    <source>
        <dbReference type="ARBA" id="ARBA00022475"/>
    </source>
</evidence>
<comment type="subcellular location">
    <subcellularLocation>
        <location evidence="12">Cell inner membrane</location>
    </subcellularLocation>
    <subcellularLocation>
        <location evidence="1">Cell membrane</location>
        <topology evidence="1">Multi-pass membrane protein</topology>
    </subcellularLocation>
</comment>
<evidence type="ECO:0000256" key="8">
    <source>
        <dbReference type="ARBA" id="ARBA00022982"/>
    </source>
</evidence>
<dbReference type="PANTHER" id="PTHR30365">
    <property type="entry name" value="CYTOCHROME D UBIQUINOL OXIDASE"/>
    <property type="match status" value="1"/>
</dbReference>
<reference evidence="13 14" key="1">
    <citation type="submission" date="2017-08" db="EMBL/GenBank/DDBJ databases">
        <title>Infants hospitalized years apart are colonized by the same room-sourced microbial strains.</title>
        <authorList>
            <person name="Brooks B."/>
            <person name="Olm M.R."/>
            <person name="Firek B.A."/>
            <person name="Baker R."/>
            <person name="Thomas B.C."/>
            <person name="Morowitz M.J."/>
            <person name="Banfield J.F."/>
        </authorList>
    </citation>
    <scope>NUCLEOTIDE SEQUENCE [LARGE SCALE GENOMIC DNA]</scope>
    <source>
        <strain evidence="13">S2_005_001_R2_27</strain>
    </source>
</reference>